<dbReference type="CDD" id="cd00180">
    <property type="entry name" value="PKc"/>
    <property type="match status" value="1"/>
</dbReference>
<dbReference type="AlphaFoldDB" id="A0AAD7U7Q1"/>
<dbReference type="InterPro" id="IPR008271">
    <property type="entry name" value="Ser/Thr_kinase_AS"/>
</dbReference>
<dbReference type="EMBL" id="JAQMWT010000551">
    <property type="protein sequence ID" value="KAJ8599658.1"/>
    <property type="molecule type" value="Genomic_DNA"/>
</dbReference>
<dbReference type="Pfam" id="PF00069">
    <property type="entry name" value="Pkinase"/>
    <property type="match status" value="1"/>
</dbReference>
<feature type="region of interest" description="Disordered" evidence="1">
    <location>
        <begin position="275"/>
        <end position="295"/>
    </location>
</feature>
<comment type="caution">
    <text evidence="3">The sequence shown here is derived from an EMBL/GenBank/DDBJ whole genome shotgun (WGS) entry which is preliminary data.</text>
</comment>
<feature type="compositionally biased region" description="Acidic residues" evidence="1">
    <location>
        <begin position="282"/>
        <end position="292"/>
    </location>
</feature>
<dbReference type="GO" id="GO:0005524">
    <property type="term" value="F:ATP binding"/>
    <property type="evidence" value="ECO:0007669"/>
    <property type="project" value="InterPro"/>
</dbReference>
<name>A0AAD7U7Q1_9STRA</name>
<dbReference type="Gene3D" id="1.10.510.10">
    <property type="entry name" value="Transferase(Phosphotransferase) domain 1"/>
    <property type="match status" value="1"/>
</dbReference>
<gene>
    <name evidence="3" type="ORF">CTAYLR_005405</name>
</gene>
<dbReference type="PROSITE" id="PS50011">
    <property type="entry name" value="PROTEIN_KINASE_DOM"/>
    <property type="match status" value="1"/>
</dbReference>
<dbReference type="PANTHER" id="PTHR44167:SF24">
    <property type="entry name" value="SERINE_THREONINE-PROTEIN KINASE CHK2"/>
    <property type="match status" value="1"/>
</dbReference>
<accession>A0AAD7U7Q1</accession>
<organism evidence="3 4">
    <name type="scientific">Chrysophaeum taylorii</name>
    <dbReference type="NCBI Taxonomy" id="2483200"/>
    <lineage>
        <taxon>Eukaryota</taxon>
        <taxon>Sar</taxon>
        <taxon>Stramenopiles</taxon>
        <taxon>Ochrophyta</taxon>
        <taxon>Pelagophyceae</taxon>
        <taxon>Pelagomonadales</taxon>
        <taxon>Pelagomonadaceae</taxon>
        <taxon>Chrysophaeum</taxon>
    </lineage>
</organism>
<dbReference type="GO" id="GO:0004672">
    <property type="term" value="F:protein kinase activity"/>
    <property type="evidence" value="ECO:0007669"/>
    <property type="project" value="InterPro"/>
</dbReference>
<sequence>MSAVEFESLEKFEQLRRKAEVERGGLKEAQGLINAALSSDGESAKRLDSLVERRNKARAAYVRALNALQNGYSSSDLSRERVALEREVQFLEASLISLGEIQTDFQAAARVAQPELPSLEPGSTSAAQAVRAFELWERETDPRTVTDVTDDTLADAWCKLRDVAETQGANEACDAWEVAHREALEAADREQEYWSSRPHPLSLLPVDTIRTAVTSRLDACKSMREDQLNRARDRVREARRTVDEIHAAEIIAERGDKPWREAKERLKIAKKTLRNSQHQLEDAGDEDEETSGDVESLRERVRVARRELHRAQRATEDEVSKLAALVKDYYPELAIVLKAPLKTVVTLSPALQSVVRQGRNPQDYERIPWPEHSEPPTSRHITMAYLYDGQACVLKQFHLRNSSERRALEREVETLVALSHPNVAKLECVFFVENQEVGDAQAFIQSPLYRGGTLRQWLARPENAIAERMMESAVSQWGTLRFFKPEHRHVATAHVRGLRQLLGALSYIHAKGVIHGDVKLDNVLVDVVDKTWTVVLSDFDMSRTELDGGSTAMTTRAGGGTPGYVAPECHRAGCGCGFCAYCLADCGADAHQHVRNCAHGQGLFPARARETFERAQRARRDRDLRAFLLQTLADDEARAVLISGLERELRDLGLDPQVYLQVETRRK</sequence>
<dbReference type="InterPro" id="IPR000719">
    <property type="entry name" value="Prot_kinase_dom"/>
</dbReference>
<dbReference type="SMART" id="SM00220">
    <property type="entry name" value="S_TKc"/>
    <property type="match status" value="1"/>
</dbReference>
<evidence type="ECO:0000313" key="3">
    <source>
        <dbReference type="EMBL" id="KAJ8599658.1"/>
    </source>
</evidence>
<evidence type="ECO:0000256" key="1">
    <source>
        <dbReference type="SAM" id="MobiDB-lite"/>
    </source>
</evidence>
<feature type="domain" description="Protein kinase" evidence="2">
    <location>
        <begin position="341"/>
        <end position="660"/>
    </location>
</feature>
<dbReference type="PANTHER" id="PTHR44167">
    <property type="entry name" value="OVARIAN-SPECIFIC SERINE/THREONINE-PROTEIN KINASE LOK-RELATED"/>
    <property type="match status" value="1"/>
</dbReference>
<dbReference type="SUPFAM" id="SSF56112">
    <property type="entry name" value="Protein kinase-like (PK-like)"/>
    <property type="match status" value="1"/>
</dbReference>
<evidence type="ECO:0000259" key="2">
    <source>
        <dbReference type="PROSITE" id="PS50011"/>
    </source>
</evidence>
<evidence type="ECO:0000313" key="4">
    <source>
        <dbReference type="Proteomes" id="UP001230188"/>
    </source>
</evidence>
<proteinExistence type="predicted"/>
<reference evidence="3" key="1">
    <citation type="submission" date="2023-01" db="EMBL/GenBank/DDBJ databases">
        <title>Metagenome sequencing of chrysophaentin producing Chrysophaeum taylorii.</title>
        <authorList>
            <person name="Davison J."/>
            <person name="Bewley C."/>
        </authorList>
    </citation>
    <scope>NUCLEOTIDE SEQUENCE</scope>
    <source>
        <strain evidence="3">NIES-1699</strain>
    </source>
</reference>
<dbReference type="Proteomes" id="UP001230188">
    <property type="component" value="Unassembled WGS sequence"/>
</dbReference>
<protein>
    <recommendedName>
        <fullName evidence="2">Protein kinase domain-containing protein</fullName>
    </recommendedName>
</protein>
<keyword evidence="4" id="KW-1185">Reference proteome</keyword>
<dbReference type="PROSITE" id="PS00108">
    <property type="entry name" value="PROTEIN_KINASE_ST"/>
    <property type="match status" value="1"/>
</dbReference>
<dbReference type="InterPro" id="IPR011009">
    <property type="entry name" value="Kinase-like_dom_sf"/>
</dbReference>